<evidence type="ECO:0000256" key="5">
    <source>
        <dbReference type="SAM" id="SignalP"/>
    </source>
</evidence>
<proteinExistence type="predicted"/>
<keyword evidence="2" id="KW-0472">Membrane</keyword>
<dbReference type="EMBL" id="JBBYHR010000002">
    <property type="protein sequence ID" value="MEL1243446.1"/>
    <property type="molecule type" value="Genomic_DNA"/>
</dbReference>
<evidence type="ECO:0000256" key="2">
    <source>
        <dbReference type="ARBA" id="ARBA00023136"/>
    </source>
</evidence>
<feature type="compositionally biased region" description="Low complexity" evidence="4">
    <location>
        <begin position="361"/>
        <end position="377"/>
    </location>
</feature>
<feature type="chain" id="PRO_5047299957" evidence="5">
    <location>
        <begin position="20"/>
        <end position="942"/>
    </location>
</feature>
<dbReference type="Gene3D" id="2.40.170.20">
    <property type="entry name" value="TonB-dependent receptor, beta-barrel domain"/>
    <property type="match status" value="1"/>
</dbReference>
<name>A0ABU9HTY4_9FLAO</name>
<evidence type="ECO:0000313" key="7">
    <source>
        <dbReference type="EMBL" id="MEL1243446.1"/>
    </source>
</evidence>
<dbReference type="InterPro" id="IPR008969">
    <property type="entry name" value="CarboxyPept-like_regulatory"/>
</dbReference>
<reference evidence="7 8" key="1">
    <citation type="submission" date="2024-04" db="EMBL/GenBank/DDBJ databases">
        <title>Flavobacterium sp. DGU11 16S ribosomal RNA gene Genome sequencing and assembly.</title>
        <authorList>
            <person name="Park S."/>
        </authorList>
    </citation>
    <scope>NUCLEOTIDE SEQUENCE [LARGE SCALE GENOMIC DNA]</scope>
    <source>
        <strain evidence="7 8">DGU11</strain>
    </source>
</reference>
<comment type="caution">
    <text evidence="7">The sequence shown here is derived from an EMBL/GenBank/DDBJ whole genome shotgun (WGS) entry which is preliminary data.</text>
</comment>
<gene>
    <name evidence="7" type="ORF">AAEO56_04165</name>
</gene>
<dbReference type="InterPro" id="IPR041700">
    <property type="entry name" value="OMP_b-brl_3"/>
</dbReference>
<comment type="subcellular location">
    <subcellularLocation>
        <location evidence="1">Cell outer membrane</location>
    </subcellularLocation>
</comment>
<dbReference type="Pfam" id="PF14905">
    <property type="entry name" value="OMP_b-brl_3"/>
    <property type="match status" value="1"/>
</dbReference>
<keyword evidence="8" id="KW-1185">Reference proteome</keyword>
<organism evidence="7 8">
    <name type="scientific">Flavobacterium arundinis</name>
    <dbReference type="NCBI Taxonomy" id="3139143"/>
    <lineage>
        <taxon>Bacteria</taxon>
        <taxon>Pseudomonadati</taxon>
        <taxon>Bacteroidota</taxon>
        <taxon>Flavobacteriia</taxon>
        <taxon>Flavobacteriales</taxon>
        <taxon>Flavobacteriaceae</taxon>
        <taxon>Flavobacterium</taxon>
    </lineage>
</organism>
<keyword evidence="5" id="KW-0732">Signal</keyword>
<dbReference type="RefSeq" id="WP_341695765.1">
    <property type="nucleotide sequence ID" value="NZ_JBBYHR010000002.1"/>
</dbReference>
<dbReference type="Proteomes" id="UP001464555">
    <property type="component" value="Unassembled WGS sequence"/>
</dbReference>
<evidence type="ECO:0000259" key="6">
    <source>
        <dbReference type="Pfam" id="PF14905"/>
    </source>
</evidence>
<protein>
    <submittedName>
        <fullName evidence="7">Outer membrane beta-barrel protein</fullName>
    </submittedName>
</protein>
<keyword evidence="3" id="KW-0998">Cell outer membrane</keyword>
<evidence type="ECO:0000256" key="3">
    <source>
        <dbReference type="ARBA" id="ARBA00023237"/>
    </source>
</evidence>
<sequence>MRLLLYFLLLCSMAGYSQSVTLKGVVTDNTDFPLESATIYLIRVKDSTVVDYTISGKSGNWELKVPRINAPVTLKISYVGLANYKEELPSVDKDRDFGTLKLQDKATELNEVVIESEIPPIRIKKDTLEFNASSFKVRPDANVEALLKQLPGVVITPDGKITVNGKEVNQILVNGKPFFDADGQIALKNLPADMIDKVQVSDTKTKKEELAKQMASGDNFSINLTIKADRNKGLFGRITGGYGSSGRYEASGLVNYFKDKQKISILASSNNINSSGFTSDEVFGSIGRGASAQALTGSNNTPGITQSTTAGANYNDEWFKGFDASASYNFNGASTENRRRYEAINYLPESEDADNPGTIIDKSYTTQSTSKSDSDTYSHSFNSELNYKIDSTATINYRPSFKLSNSNSTTSSNSFSQRLADSRLLNESTSASQSESDSRGLTNNLFYFKNFARKGRGLSVTLSATDNATERKNLNQSNTIKYTYPGGIAETTTDTRNQVLNNEGTTNNYGVGVDYFEPITDSLRLDIGANYTLAKNTSSRDSYDYDPISDTYSIYNDALSNYLASETGSISPTAGLSLEKSKLRISGEVGAQFSSFKNNATYMDQKYALDKSYILPQGNIRGNYRFSKSKSLSGNYRYAVSFPDADELLPVEDISNPLNTFIGNPDLDLTESHNFRVGFRNFDNATRTGFNISGNAVFYNNQVTQFTTIDESAKRTTTYRNVSGIMNSSLSVNWNKSFKKEAHELLLNTGISLNYSTDKGFLNSELYNSKSIGLTPNFNVTYRYGELLTISPSYSFNYNEYNYTNYSVNSASSFVHNVGMEATSYWPKHTVIGADFGYTYNSNIPDGFKKDFYLLNTSVGYNFLKDQLLFKVKVYDLLNQNTGVKRTVQATSVTNEENIVLKRYVMFSLTYKLSKFGGAPPADNRRGGPRGNRPPGSGRGRM</sequence>
<dbReference type="SUPFAM" id="SSF49464">
    <property type="entry name" value="Carboxypeptidase regulatory domain-like"/>
    <property type="match status" value="1"/>
</dbReference>
<feature type="domain" description="Outer membrane protein beta-barrel" evidence="6">
    <location>
        <begin position="449"/>
        <end position="771"/>
    </location>
</feature>
<feature type="region of interest" description="Disordered" evidence="4">
    <location>
        <begin position="918"/>
        <end position="942"/>
    </location>
</feature>
<feature type="region of interest" description="Disordered" evidence="4">
    <location>
        <begin position="347"/>
        <end position="377"/>
    </location>
</feature>
<evidence type="ECO:0000256" key="1">
    <source>
        <dbReference type="ARBA" id="ARBA00004442"/>
    </source>
</evidence>
<evidence type="ECO:0000313" key="8">
    <source>
        <dbReference type="Proteomes" id="UP001464555"/>
    </source>
</evidence>
<feature type="signal peptide" evidence="5">
    <location>
        <begin position="1"/>
        <end position="19"/>
    </location>
</feature>
<dbReference type="SUPFAM" id="SSF56935">
    <property type="entry name" value="Porins"/>
    <property type="match status" value="1"/>
</dbReference>
<evidence type="ECO:0000256" key="4">
    <source>
        <dbReference type="SAM" id="MobiDB-lite"/>
    </source>
</evidence>
<dbReference type="InterPro" id="IPR036942">
    <property type="entry name" value="Beta-barrel_TonB_sf"/>
</dbReference>
<accession>A0ABU9HTY4</accession>